<evidence type="ECO:0000313" key="1">
    <source>
        <dbReference type="EMBL" id="MFC0561775.1"/>
    </source>
</evidence>
<dbReference type="Proteomes" id="UP001589833">
    <property type="component" value="Unassembled WGS sequence"/>
</dbReference>
<dbReference type="EMBL" id="JBHLTR010000082">
    <property type="protein sequence ID" value="MFC0561775.1"/>
    <property type="molecule type" value="Genomic_DNA"/>
</dbReference>
<protein>
    <submittedName>
        <fullName evidence="1">Uncharacterized protein</fullName>
    </submittedName>
</protein>
<reference evidence="1 2" key="1">
    <citation type="submission" date="2024-09" db="EMBL/GenBank/DDBJ databases">
        <authorList>
            <person name="Sun Q."/>
            <person name="Mori K."/>
        </authorList>
    </citation>
    <scope>NUCLEOTIDE SEQUENCE [LARGE SCALE GENOMIC DNA]</scope>
    <source>
        <strain evidence="1 2">NCAIM B.02301</strain>
    </source>
</reference>
<organism evidence="1 2">
    <name type="scientific">Halalkalibacter alkalisediminis</name>
    <dbReference type="NCBI Taxonomy" id="935616"/>
    <lineage>
        <taxon>Bacteria</taxon>
        <taxon>Bacillati</taxon>
        <taxon>Bacillota</taxon>
        <taxon>Bacilli</taxon>
        <taxon>Bacillales</taxon>
        <taxon>Bacillaceae</taxon>
        <taxon>Halalkalibacter</taxon>
    </lineage>
</organism>
<evidence type="ECO:0000313" key="2">
    <source>
        <dbReference type="Proteomes" id="UP001589833"/>
    </source>
</evidence>
<name>A0ABV6NLX9_9BACI</name>
<accession>A0ABV6NLX9</accession>
<gene>
    <name evidence="1" type="ORF">ACFFH4_23110</name>
</gene>
<sequence>MVPIDETGQYMDLAQLMQGINAQLMYEYSPEQASYHQPQQPLARQAEDDQRYSFYPPAFPYYPGYYKSFPFYPYPYAPFARPRRLEPLDFTSSGFNSSSCFIIR</sequence>
<keyword evidence="2" id="KW-1185">Reference proteome</keyword>
<comment type="caution">
    <text evidence="1">The sequence shown here is derived from an EMBL/GenBank/DDBJ whole genome shotgun (WGS) entry which is preliminary data.</text>
</comment>
<proteinExistence type="predicted"/>